<protein>
    <submittedName>
        <fullName evidence="1">Uncharacterized protein</fullName>
    </submittedName>
</protein>
<dbReference type="EnsemblMetazoa" id="Aqu2.1.16339_001">
    <property type="protein sequence ID" value="Aqu2.1.16339_001"/>
    <property type="gene ID" value="Aqu2.1.16339"/>
</dbReference>
<dbReference type="InParanoid" id="A0A1X7TNT5"/>
<accession>A0A1X7TNT5</accession>
<dbReference type="AlphaFoldDB" id="A0A1X7TNT5"/>
<name>A0A1X7TNT5_AMPQE</name>
<sequence length="65" mass="7103">AMTIDHVFIQLQCSAANHLFFSSFSGAIQTPVLYPLSSCINGPLPSSSLLQNQCWSVGHDYKPHP</sequence>
<organism evidence="1">
    <name type="scientific">Amphimedon queenslandica</name>
    <name type="common">Sponge</name>
    <dbReference type="NCBI Taxonomy" id="400682"/>
    <lineage>
        <taxon>Eukaryota</taxon>
        <taxon>Metazoa</taxon>
        <taxon>Porifera</taxon>
        <taxon>Demospongiae</taxon>
        <taxon>Heteroscleromorpha</taxon>
        <taxon>Haplosclerida</taxon>
        <taxon>Niphatidae</taxon>
        <taxon>Amphimedon</taxon>
    </lineage>
</organism>
<proteinExistence type="predicted"/>
<evidence type="ECO:0000313" key="1">
    <source>
        <dbReference type="EnsemblMetazoa" id="Aqu2.1.16339_001"/>
    </source>
</evidence>
<reference evidence="1" key="1">
    <citation type="submission" date="2017-05" db="UniProtKB">
        <authorList>
            <consortium name="EnsemblMetazoa"/>
        </authorList>
    </citation>
    <scope>IDENTIFICATION</scope>
</reference>